<evidence type="ECO:0000313" key="2">
    <source>
        <dbReference type="EMBL" id="ACC98824.1"/>
    </source>
</evidence>
<organism evidence="2 3">
    <name type="scientific">Elusimicrobium minutum (strain Pei191)</name>
    <dbReference type="NCBI Taxonomy" id="445932"/>
    <lineage>
        <taxon>Bacteria</taxon>
        <taxon>Pseudomonadati</taxon>
        <taxon>Elusimicrobiota</taxon>
        <taxon>Elusimicrobia</taxon>
        <taxon>Elusimicrobiales</taxon>
        <taxon>Elusimicrobiaceae</taxon>
        <taxon>Elusimicrobium</taxon>
    </lineage>
</organism>
<keyword evidence="3" id="KW-1185">Reference proteome</keyword>
<gene>
    <name evidence="2" type="ordered locus">Emin_1274</name>
</gene>
<proteinExistence type="predicted"/>
<dbReference type="HOGENOM" id="CLU_1413197_0_0_0"/>
<evidence type="ECO:0000313" key="3">
    <source>
        <dbReference type="Proteomes" id="UP000001029"/>
    </source>
</evidence>
<feature type="chain" id="PRO_5002779911" evidence="1">
    <location>
        <begin position="21"/>
        <end position="192"/>
    </location>
</feature>
<dbReference type="RefSeq" id="WP_012415439.1">
    <property type="nucleotide sequence ID" value="NC_010644.1"/>
</dbReference>
<sequence>MKKLTVVICALLILTSAAFAQKTAKSTQNAYTTMGFYYTFVVNMHEAGTRQEKVYNPMNVLMVNQTGTILFKKSEYEDLKNRFQKARTNTRYVYVSDLINLDLSQLGQGKFYNMNDTEDRFKTNGKYYLFNVPMQPATQRTAKQVIQVPAIFTDSKAKKEFKAKFGEEPNAELQHFLKQNLSDPDFKALLGQ</sequence>
<keyword evidence="1" id="KW-0732">Signal</keyword>
<dbReference type="EMBL" id="CP001055">
    <property type="protein sequence ID" value="ACC98824.1"/>
    <property type="molecule type" value="Genomic_DNA"/>
</dbReference>
<protein>
    <submittedName>
        <fullName evidence="2">Uncharacterized protein</fullName>
    </submittedName>
</protein>
<accession>B2KE78</accession>
<dbReference type="KEGG" id="emi:Emin_1274"/>
<reference evidence="2 3" key="1">
    <citation type="journal article" date="2009" name="Appl. Environ. Microbiol.">
        <title>Genomic analysis of 'Elusimicrobium minutum,' the first cultivated representative of the phylum 'Elusimicrobia' (formerly termite group 1).</title>
        <authorList>
            <person name="Herlemann D.P.R."/>
            <person name="Geissinger O."/>
            <person name="Ikeda-Ohtsubo W."/>
            <person name="Kunin V."/>
            <person name="Sun H."/>
            <person name="Lapidus A."/>
            <person name="Hugenholtz P."/>
            <person name="Brune A."/>
        </authorList>
    </citation>
    <scope>NUCLEOTIDE SEQUENCE [LARGE SCALE GENOMIC DNA]</scope>
    <source>
        <strain evidence="2 3">Pei191</strain>
    </source>
</reference>
<dbReference type="STRING" id="445932.Emin_1274"/>
<evidence type="ECO:0000256" key="1">
    <source>
        <dbReference type="SAM" id="SignalP"/>
    </source>
</evidence>
<dbReference type="AlphaFoldDB" id="B2KE78"/>
<name>B2KE78_ELUMP</name>
<feature type="signal peptide" evidence="1">
    <location>
        <begin position="1"/>
        <end position="20"/>
    </location>
</feature>
<dbReference type="Proteomes" id="UP000001029">
    <property type="component" value="Chromosome"/>
</dbReference>